<dbReference type="SUPFAM" id="SSF53335">
    <property type="entry name" value="S-adenosyl-L-methionine-dependent methyltransferases"/>
    <property type="match status" value="1"/>
</dbReference>
<protein>
    <submittedName>
        <fullName evidence="1">Class I SAM-dependent methyltransferase</fullName>
    </submittedName>
</protein>
<dbReference type="Pfam" id="PF13489">
    <property type="entry name" value="Methyltransf_23"/>
    <property type="match status" value="1"/>
</dbReference>
<evidence type="ECO:0000313" key="2">
    <source>
        <dbReference type="Proteomes" id="UP001501005"/>
    </source>
</evidence>
<evidence type="ECO:0000313" key="1">
    <source>
        <dbReference type="EMBL" id="GAA0928309.1"/>
    </source>
</evidence>
<keyword evidence="2" id="KW-1185">Reference proteome</keyword>
<dbReference type="EMBL" id="BAAAHG010000060">
    <property type="protein sequence ID" value="GAA0928309.1"/>
    <property type="molecule type" value="Genomic_DNA"/>
</dbReference>
<accession>A0ABP3ZWJ4</accession>
<gene>
    <name evidence="1" type="ORF">GCM10009549_50760</name>
</gene>
<dbReference type="Gene3D" id="3.40.50.150">
    <property type="entry name" value="Vaccinia Virus protein VP39"/>
    <property type="match status" value="1"/>
</dbReference>
<name>A0ABP3ZWJ4_9ACTN</name>
<organism evidence="1 2">
    <name type="scientific">Streptomyces thermoalcalitolerans</name>
    <dbReference type="NCBI Taxonomy" id="65605"/>
    <lineage>
        <taxon>Bacteria</taxon>
        <taxon>Bacillati</taxon>
        <taxon>Actinomycetota</taxon>
        <taxon>Actinomycetes</taxon>
        <taxon>Kitasatosporales</taxon>
        <taxon>Streptomycetaceae</taxon>
        <taxon>Streptomyces</taxon>
    </lineage>
</organism>
<keyword evidence="1" id="KW-0808">Transferase</keyword>
<dbReference type="Proteomes" id="UP001501005">
    <property type="component" value="Unassembled WGS sequence"/>
</dbReference>
<dbReference type="GO" id="GO:0008168">
    <property type="term" value="F:methyltransferase activity"/>
    <property type="evidence" value="ECO:0007669"/>
    <property type="project" value="UniProtKB-KW"/>
</dbReference>
<dbReference type="GO" id="GO:0032259">
    <property type="term" value="P:methylation"/>
    <property type="evidence" value="ECO:0007669"/>
    <property type="project" value="UniProtKB-KW"/>
</dbReference>
<reference evidence="2" key="1">
    <citation type="journal article" date="2019" name="Int. J. Syst. Evol. Microbiol.">
        <title>The Global Catalogue of Microorganisms (GCM) 10K type strain sequencing project: providing services to taxonomists for standard genome sequencing and annotation.</title>
        <authorList>
            <consortium name="The Broad Institute Genomics Platform"/>
            <consortium name="The Broad Institute Genome Sequencing Center for Infectious Disease"/>
            <person name="Wu L."/>
            <person name="Ma J."/>
        </authorList>
    </citation>
    <scope>NUCLEOTIDE SEQUENCE [LARGE SCALE GENOMIC DNA]</scope>
    <source>
        <strain evidence="2">JCM 10673</strain>
    </source>
</reference>
<dbReference type="InterPro" id="IPR029063">
    <property type="entry name" value="SAM-dependent_MTases_sf"/>
</dbReference>
<proteinExistence type="predicted"/>
<sequence>MSRKLFSPREPPMPPLPYAPRYYDPRRIAYAFELAQGTDRFQEPPREDCPWCGSRHLRTRLRAPDLLQHKPGTFVLAQCRDCGHAFQNPRLTPAGLAFYHRDFDETDPEGFADPALAVRRSHRRHRWDAHLMRGVGEPEAWLDVGTGHGHFPRAAQEVFPYTSFDGLDPTPRVEQARAAGRVEEAHIGHLADPHIAERLRGRYDVVSIFHHLAHVPDPRAELRGALTALRPGGHLLVELPDPRCLFALLLGKWWLPHGQPRHLHLLPLRNLCAELEAQGCTVLVTDRRTPHTPGDLSAAVALALGHVLPADDAPWRDVPPTALQRTLRTVLSAVTGPLVDVAAALDALLSPLMRRVPGLSNAYRVIARAA</sequence>
<dbReference type="CDD" id="cd02440">
    <property type="entry name" value="AdoMet_MTases"/>
    <property type="match status" value="1"/>
</dbReference>
<keyword evidence="1" id="KW-0489">Methyltransferase</keyword>
<comment type="caution">
    <text evidence="1">The sequence shown here is derived from an EMBL/GenBank/DDBJ whole genome shotgun (WGS) entry which is preliminary data.</text>
</comment>